<proteinExistence type="inferred from homology"/>
<dbReference type="Proteomes" id="UP001287059">
    <property type="component" value="Unassembled WGS sequence"/>
</dbReference>
<dbReference type="SUPFAM" id="SSF51161">
    <property type="entry name" value="Trimeric LpxA-like enzymes"/>
    <property type="match status" value="1"/>
</dbReference>
<keyword evidence="2" id="KW-0808">Transferase</keyword>
<gene>
    <name evidence="2" type="ORF">RFN28_18600</name>
</gene>
<dbReference type="PANTHER" id="PTHR43300">
    <property type="entry name" value="ACETYLTRANSFERASE"/>
    <property type="match status" value="1"/>
</dbReference>
<evidence type="ECO:0000256" key="1">
    <source>
        <dbReference type="ARBA" id="ARBA00007274"/>
    </source>
</evidence>
<dbReference type="InterPro" id="IPR011004">
    <property type="entry name" value="Trimer_LpxA-like_sf"/>
</dbReference>
<dbReference type="Gene3D" id="2.160.10.10">
    <property type="entry name" value="Hexapeptide repeat proteins"/>
    <property type="match status" value="1"/>
</dbReference>
<sequence length="156" mass="16841">MPSEQAPLSIGSFCSVARDVTIMCDGQHSTDCATSYPINLNLLARPEPASNGGRERGVTIGNDVWLCHGSVILSGVEIGHGAVIGANAVVTKDVPPYAIVGGIPASVIRYRFPEETINKLLAIKWWEWDDEKIKQEAAFLTGPIEAFISRHIKEVA</sequence>
<name>A0ABU4Y183_9HYPH</name>
<keyword evidence="2" id="KW-0012">Acyltransferase</keyword>
<dbReference type="InterPro" id="IPR050179">
    <property type="entry name" value="Trans_hexapeptide_repeat"/>
</dbReference>
<evidence type="ECO:0000313" key="3">
    <source>
        <dbReference type="Proteomes" id="UP001287059"/>
    </source>
</evidence>
<reference evidence="2 3" key="1">
    <citation type="submission" date="2023-08" db="EMBL/GenBank/DDBJ databases">
        <title>Implementing the SeqCode for naming new Mesorhizobium species isolated from Vachellia karroo root nodules.</title>
        <authorList>
            <person name="Van Lill M."/>
        </authorList>
    </citation>
    <scope>NUCLEOTIDE SEQUENCE [LARGE SCALE GENOMIC DNA]</scope>
    <source>
        <strain evidence="2 3">VK24D</strain>
    </source>
</reference>
<dbReference type="CDD" id="cd03349">
    <property type="entry name" value="LbH_XAT"/>
    <property type="match status" value="1"/>
</dbReference>
<protein>
    <submittedName>
        <fullName evidence="2">CatB-related O-acetyltransferase</fullName>
        <ecNumber evidence="2">2.3.1.-</ecNumber>
    </submittedName>
</protein>
<dbReference type="RefSeq" id="WP_320288778.1">
    <property type="nucleotide sequence ID" value="NZ_JAVIIW010000021.1"/>
</dbReference>
<dbReference type="GO" id="GO:0016746">
    <property type="term" value="F:acyltransferase activity"/>
    <property type="evidence" value="ECO:0007669"/>
    <property type="project" value="UniProtKB-KW"/>
</dbReference>
<dbReference type="EC" id="2.3.1.-" evidence="2"/>
<dbReference type="EMBL" id="JAVIIW010000021">
    <property type="protein sequence ID" value="MDX8480456.1"/>
    <property type="molecule type" value="Genomic_DNA"/>
</dbReference>
<dbReference type="PANTHER" id="PTHR43300:SF11">
    <property type="entry name" value="ACETYLTRANSFERASE RV3034C-RELATED"/>
    <property type="match status" value="1"/>
</dbReference>
<dbReference type="Pfam" id="PF00132">
    <property type="entry name" value="Hexapep"/>
    <property type="match status" value="1"/>
</dbReference>
<organism evidence="2 3">
    <name type="scientific">Mesorhizobium album</name>
    <dbReference type="NCBI Taxonomy" id="3072314"/>
    <lineage>
        <taxon>Bacteria</taxon>
        <taxon>Pseudomonadati</taxon>
        <taxon>Pseudomonadota</taxon>
        <taxon>Alphaproteobacteria</taxon>
        <taxon>Hyphomicrobiales</taxon>
        <taxon>Phyllobacteriaceae</taxon>
        <taxon>Mesorhizobium</taxon>
    </lineage>
</organism>
<dbReference type="InterPro" id="IPR001451">
    <property type="entry name" value="Hexapep"/>
</dbReference>
<evidence type="ECO:0000313" key="2">
    <source>
        <dbReference type="EMBL" id="MDX8480456.1"/>
    </source>
</evidence>
<accession>A0ABU4Y183</accession>
<comment type="similarity">
    <text evidence="1">Belongs to the transferase hexapeptide repeat family.</text>
</comment>
<keyword evidence="3" id="KW-1185">Reference proteome</keyword>
<comment type="caution">
    <text evidence="2">The sequence shown here is derived from an EMBL/GenBank/DDBJ whole genome shotgun (WGS) entry which is preliminary data.</text>
</comment>